<dbReference type="HOGENOM" id="CLU_1319102_0_0_3"/>
<keyword evidence="1" id="KW-1133">Transmembrane helix</keyword>
<dbReference type="InterPro" id="IPR035897">
    <property type="entry name" value="Toll_tir_struct_dom_sf"/>
</dbReference>
<dbReference type="EMBL" id="DS989847">
    <property type="protein sequence ID" value="EDX76047.1"/>
    <property type="molecule type" value="Genomic_DNA"/>
</dbReference>
<proteinExistence type="predicted"/>
<dbReference type="InterPro" id="IPR000157">
    <property type="entry name" value="TIR_dom"/>
</dbReference>
<dbReference type="Proteomes" id="UP000003835">
    <property type="component" value="Unassembled WGS sequence"/>
</dbReference>
<protein>
    <recommendedName>
        <fullName evidence="2">TIR domain-containing protein</fullName>
    </recommendedName>
</protein>
<keyword evidence="1" id="KW-0472">Membrane</keyword>
<dbReference type="AlphaFoldDB" id="B4VPI4"/>
<reference evidence="3 4" key="1">
    <citation type="submission" date="2008-07" db="EMBL/GenBank/DDBJ databases">
        <authorList>
            <person name="Tandeau de Marsac N."/>
            <person name="Ferriera S."/>
            <person name="Johnson J."/>
            <person name="Kravitz S."/>
            <person name="Beeson K."/>
            <person name="Sutton G."/>
            <person name="Rogers Y.-H."/>
            <person name="Friedman R."/>
            <person name="Frazier M."/>
            <person name="Venter J.C."/>
        </authorList>
    </citation>
    <scope>NUCLEOTIDE SEQUENCE [LARGE SCALE GENOMIC DNA]</scope>
    <source>
        <strain evidence="3 4">PCC 7420</strain>
    </source>
</reference>
<evidence type="ECO:0000313" key="4">
    <source>
        <dbReference type="Proteomes" id="UP000003835"/>
    </source>
</evidence>
<feature type="transmembrane region" description="Helical" evidence="1">
    <location>
        <begin position="177"/>
        <end position="196"/>
    </location>
</feature>
<keyword evidence="1" id="KW-0812">Transmembrane</keyword>
<evidence type="ECO:0000256" key="1">
    <source>
        <dbReference type="SAM" id="Phobius"/>
    </source>
</evidence>
<keyword evidence="4" id="KW-1185">Reference proteome</keyword>
<dbReference type="SUPFAM" id="SSF52200">
    <property type="entry name" value="Toll/Interleukin receptor TIR domain"/>
    <property type="match status" value="1"/>
</dbReference>
<gene>
    <name evidence="3" type="ORF">MC7420_5481</name>
</gene>
<evidence type="ECO:0000259" key="2">
    <source>
        <dbReference type="PROSITE" id="PS50104"/>
    </source>
</evidence>
<dbReference type="eggNOG" id="COG2319">
    <property type="taxonomic scope" value="Bacteria"/>
</dbReference>
<dbReference type="PROSITE" id="PS50104">
    <property type="entry name" value="TIR"/>
    <property type="match status" value="1"/>
</dbReference>
<organism evidence="3 4">
    <name type="scientific">Coleofasciculus chthonoplastes PCC 7420</name>
    <dbReference type="NCBI Taxonomy" id="118168"/>
    <lineage>
        <taxon>Bacteria</taxon>
        <taxon>Bacillati</taxon>
        <taxon>Cyanobacteriota</taxon>
        <taxon>Cyanophyceae</taxon>
        <taxon>Coleofasciculales</taxon>
        <taxon>Coleofasciculaceae</taxon>
        <taxon>Coleofasciculus</taxon>
    </lineage>
</organism>
<dbReference type="Gene3D" id="3.40.50.10140">
    <property type="entry name" value="Toll/interleukin-1 receptor homology (TIR) domain"/>
    <property type="match status" value="1"/>
</dbReference>
<sequence length="208" mass="24280">MSPNYEIWVDWEDIPPAVEWWEEIKRGIEDSDYFLFMLTPNSAISKVCGQELEYALSQGKRIFPIVIEQPDPVPLSLRSINWMFFTPEEDFGVCLTKLLNALNINPEDARLHTKFYGLWRDWVFHDRDRSYLLRGKQLWEATAWLVASDNNTPLPLQEHREYIWASQLAQFVRIKRIATGIIVSAILGVLITLHFLTPSFCENGSFPF</sequence>
<dbReference type="Pfam" id="PF13676">
    <property type="entry name" value="TIR_2"/>
    <property type="match status" value="1"/>
</dbReference>
<name>B4VPI4_9CYAN</name>
<accession>B4VPI4</accession>
<dbReference type="GO" id="GO:0007165">
    <property type="term" value="P:signal transduction"/>
    <property type="evidence" value="ECO:0007669"/>
    <property type="project" value="InterPro"/>
</dbReference>
<evidence type="ECO:0000313" key="3">
    <source>
        <dbReference type="EMBL" id="EDX76047.1"/>
    </source>
</evidence>
<dbReference type="STRING" id="118168.MC7420_5481"/>
<feature type="domain" description="TIR" evidence="2">
    <location>
        <begin position="1"/>
        <end position="102"/>
    </location>
</feature>